<name>A0A6A6Y184_9PEZI</name>
<sequence>MARDTQVRGTANNGSHSDDVQIVTWLLFVVALVVVEGHFVVKWIRARKARVRRVNWDDAALATALALALGQTIAVSVQANSALGRHISILSTHQVNTFQAAQYAATMLYILSIGTTRISMWLFVWQSVQEKRQKWIAIGMGALCLLWTLTGFIAAAASCDEPNPWTFLGNQCYDRLAFARYVASSNIVLELSSIAIPILLLKSRAKKCWTTLAFCSRFLLIVTFIPQIYYSNTLSTTASTSNDFTFQAWSLTTCTQLAQSLALLTTCLPSSLCHILPAKPGPIIRHLQWDQDHTHPAPFATPGFPPPLYPTRPALVRTKASSGYVAPLATYHFTGKRNDWDEELSLSSSNTSKSASPLRASHDEIYRRESDVENVFERRWNVPDIAVCAPRDPPPTRMQEIGVLPECEMWGSETDSEQGSGGERAELELQRCRARGSGVSYVFKRDKVISLPPVSTPSWEEGWQEGFSFG</sequence>
<feature type="transmembrane region" description="Helical" evidence="1">
    <location>
        <begin position="208"/>
        <end position="230"/>
    </location>
</feature>
<dbReference type="OrthoDB" id="3918601at2759"/>
<keyword evidence="4" id="KW-1185">Reference proteome</keyword>
<dbReference type="PANTHER" id="PTHR38794:SF1">
    <property type="entry name" value="INTEGRAL MEMBRANE PROTEIN"/>
    <property type="match status" value="1"/>
</dbReference>
<feature type="transmembrane region" description="Helical" evidence="1">
    <location>
        <begin position="61"/>
        <end position="83"/>
    </location>
</feature>
<feature type="transmembrane region" description="Helical" evidence="1">
    <location>
        <begin position="22"/>
        <end position="41"/>
    </location>
</feature>
<evidence type="ECO:0000259" key="2">
    <source>
        <dbReference type="Pfam" id="PF20684"/>
    </source>
</evidence>
<feature type="transmembrane region" description="Helical" evidence="1">
    <location>
        <begin position="178"/>
        <end position="201"/>
    </location>
</feature>
<evidence type="ECO:0000313" key="4">
    <source>
        <dbReference type="Proteomes" id="UP000504636"/>
    </source>
</evidence>
<reference evidence="5" key="2">
    <citation type="submission" date="2020-04" db="EMBL/GenBank/DDBJ databases">
        <authorList>
            <consortium name="NCBI Genome Project"/>
        </authorList>
    </citation>
    <scope>NUCLEOTIDE SEQUENCE</scope>
    <source>
        <strain evidence="5">CBS 304.34</strain>
    </source>
</reference>
<evidence type="ECO:0000313" key="5">
    <source>
        <dbReference type="RefSeq" id="XP_033569282.1"/>
    </source>
</evidence>
<protein>
    <recommendedName>
        <fullName evidence="2">Rhodopsin domain-containing protein</fullName>
    </recommendedName>
</protein>
<keyword evidence="1" id="KW-0472">Membrane</keyword>
<evidence type="ECO:0000256" key="1">
    <source>
        <dbReference type="SAM" id="Phobius"/>
    </source>
</evidence>
<feature type="transmembrane region" description="Helical" evidence="1">
    <location>
        <begin position="135"/>
        <end position="158"/>
    </location>
</feature>
<reference evidence="3 5" key="1">
    <citation type="journal article" date="2020" name="Stud. Mycol.">
        <title>101 Dothideomycetes genomes: a test case for predicting lifestyles and emergence of pathogens.</title>
        <authorList>
            <person name="Haridas S."/>
            <person name="Albert R."/>
            <person name="Binder M."/>
            <person name="Bloem J."/>
            <person name="Labutti K."/>
            <person name="Salamov A."/>
            <person name="Andreopoulos B."/>
            <person name="Baker S."/>
            <person name="Barry K."/>
            <person name="Bills G."/>
            <person name="Bluhm B."/>
            <person name="Cannon C."/>
            <person name="Castanera R."/>
            <person name="Culley D."/>
            <person name="Daum C."/>
            <person name="Ezra D."/>
            <person name="Gonzalez J."/>
            <person name="Henrissat B."/>
            <person name="Kuo A."/>
            <person name="Liang C."/>
            <person name="Lipzen A."/>
            <person name="Lutzoni F."/>
            <person name="Magnuson J."/>
            <person name="Mondo S."/>
            <person name="Nolan M."/>
            <person name="Ohm R."/>
            <person name="Pangilinan J."/>
            <person name="Park H.-J."/>
            <person name="Ramirez L."/>
            <person name="Alfaro M."/>
            <person name="Sun H."/>
            <person name="Tritt A."/>
            <person name="Yoshinaga Y."/>
            <person name="Zwiers L.-H."/>
            <person name="Turgeon B."/>
            <person name="Goodwin S."/>
            <person name="Spatafora J."/>
            <person name="Crous P."/>
            <person name="Grigoriev I."/>
        </authorList>
    </citation>
    <scope>NUCLEOTIDE SEQUENCE</scope>
    <source>
        <strain evidence="3 5">CBS 304.34</strain>
    </source>
</reference>
<dbReference type="Proteomes" id="UP000504636">
    <property type="component" value="Unplaced"/>
</dbReference>
<evidence type="ECO:0000313" key="3">
    <source>
        <dbReference type="EMBL" id="KAF2802318.1"/>
    </source>
</evidence>
<keyword evidence="1" id="KW-0812">Transmembrane</keyword>
<gene>
    <name evidence="3 5" type="ORF">BDZ99DRAFT_504053</name>
</gene>
<dbReference type="RefSeq" id="XP_033569282.1">
    <property type="nucleotide sequence ID" value="XM_033724010.1"/>
</dbReference>
<dbReference type="EMBL" id="MU003724">
    <property type="protein sequence ID" value="KAF2802318.1"/>
    <property type="molecule type" value="Genomic_DNA"/>
</dbReference>
<accession>A0A6A6Y184</accession>
<dbReference type="Pfam" id="PF20684">
    <property type="entry name" value="Fung_rhodopsin"/>
    <property type="match status" value="1"/>
</dbReference>
<organism evidence="3">
    <name type="scientific">Mytilinidion resinicola</name>
    <dbReference type="NCBI Taxonomy" id="574789"/>
    <lineage>
        <taxon>Eukaryota</taxon>
        <taxon>Fungi</taxon>
        <taxon>Dikarya</taxon>
        <taxon>Ascomycota</taxon>
        <taxon>Pezizomycotina</taxon>
        <taxon>Dothideomycetes</taxon>
        <taxon>Pleosporomycetidae</taxon>
        <taxon>Mytilinidiales</taxon>
        <taxon>Mytilinidiaceae</taxon>
        <taxon>Mytilinidion</taxon>
    </lineage>
</organism>
<dbReference type="GeneID" id="54464903"/>
<proteinExistence type="predicted"/>
<feature type="domain" description="Rhodopsin" evidence="2">
    <location>
        <begin position="46"/>
        <end position="270"/>
    </location>
</feature>
<feature type="transmembrane region" description="Helical" evidence="1">
    <location>
        <begin position="103"/>
        <end position="123"/>
    </location>
</feature>
<keyword evidence="1" id="KW-1133">Transmembrane helix</keyword>
<dbReference type="AlphaFoldDB" id="A0A6A6Y184"/>
<dbReference type="InterPro" id="IPR049326">
    <property type="entry name" value="Rhodopsin_dom_fungi"/>
</dbReference>
<dbReference type="PANTHER" id="PTHR38794">
    <property type="entry name" value="INTEGRAL MEMBRANE PROTEIN"/>
    <property type="match status" value="1"/>
</dbReference>
<reference evidence="5" key="3">
    <citation type="submission" date="2025-04" db="UniProtKB">
        <authorList>
            <consortium name="RefSeq"/>
        </authorList>
    </citation>
    <scope>IDENTIFICATION</scope>
    <source>
        <strain evidence="5">CBS 304.34</strain>
    </source>
</reference>